<dbReference type="InterPro" id="IPR018011">
    <property type="entry name" value="Carb_sulfotrans_8-10"/>
</dbReference>
<dbReference type="InterPro" id="IPR027417">
    <property type="entry name" value="P-loop_NTPase"/>
</dbReference>
<evidence type="ECO:0000256" key="7">
    <source>
        <dbReference type="ARBA" id="ARBA00023180"/>
    </source>
</evidence>
<dbReference type="KEGG" id="aagg:ETAA8_53620"/>
<evidence type="ECO:0000313" key="8">
    <source>
        <dbReference type="EMBL" id="QDU30243.1"/>
    </source>
</evidence>
<keyword evidence="5" id="KW-0333">Golgi apparatus</keyword>
<evidence type="ECO:0000256" key="6">
    <source>
        <dbReference type="ARBA" id="ARBA00023136"/>
    </source>
</evidence>
<gene>
    <name evidence="8" type="ORF">ETAA8_53620</name>
</gene>
<dbReference type="PANTHER" id="PTHR12137:SF54">
    <property type="entry name" value="CARBOHYDRATE SULFOTRANSFERASE"/>
    <property type="match status" value="1"/>
</dbReference>
<dbReference type="InterPro" id="IPR005331">
    <property type="entry name" value="Sulfotransferase"/>
</dbReference>
<dbReference type="Gene3D" id="3.40.50.300">
    <property type="entry name" value="P-loop containing nucleotide triphosphate hydrolases"/>
    <property type="match status" value="1"/>
</dbReference>
<evidence type="ECO:0000256" key="2">
    <source>
        <dbReference type="ARBA" id="ARBA00022679"/>
    </source>
</evidence>
<organism evidence="8 9">
    <name type="scientific">Anatilimnocola aggregata</name>
    <dbReference type="NCBI Taxonomy" id="2528021"/>
    <lineage>
        <taxon>Bacteria</taxon>
        <taxon>Pseudomonadati</taxon>
        <taxon>Planctomycetota</taxon>
        <taxon>Planctomycetia</taxon>
        <taxon>Pirellulales</taxon>
        <taxon>Pirellulaceae</taxon>
        <taxon>Anatilimnocola</taxon>
    </lineage>
</organism>
<dbReference type="GO" id="GO:0016020">
    <property type="term" value="C:membrane"/>
    <property type="evidence" value="ECO:0007669"/>
    <property type="project" value="InterPro"/>
</dbReference>
<keyword evidence="2 8" id="KW-0808">Transferase</keyword>
<keyword evidence="4" id="KW-1133">Transmembrane helix</keyword>
<dbReference type="Pfam" id="PF03567">
    <property type="entry name" value="Sulfotransfer_2"/>
    <property type="match status" value="1"/>
</dbReference>
<protein>
    <submittedName>
        <fullName evidence="8">Sulfotransferase family protein</fullName>
    </submittedName>
</protein>
<dbReference type="GO" id="GO:0016051">
    <property type="term" value="P:carbohydrate biosynthetic process"/>
    <property type="evidence" value="ECO:0007669"/>
    <property type="project" value="InterPro"/>
</dbReference>
<keyword evidence="7" id="KW-0325">Glycoprotein</keyword>
<name>A0A517YJ38_9BACT</name>
<dbReference type="OrthoDB" id="554104at2"/>
<dbReference type="PANTHER" id="PTHR12137">
    <property type="entry name" value="CARBOHYDRATE SULFOTRANSFERASE"/>
    <property type="match status" value="1"/>
</dbReference>
<evidence type="ECO:0000256" key="5">
    <source>
        <dbReference type="ARBA" id="ARBA00023034"/>
    </source>
</evidence>
<keyword evidence="6" id="KW-0472">Membrane</keyword>
<evidence type="ECO:0000256" key="1">
    <source>
        <dbReference type="ARBA" id="ARBA00004323"/>
    </source>
</evidence>
<keyword evidence="3" id="KW-0812">Transmembrane</keyword>
<dbReference type="RefSeq" id="WP_145095390.1">
    <property type="nucleotide sequence ID" value="NZ_CP036274.1"/>
</dbReference>
<evidence type="ECO:0000256" key="3">
    <source>
        <dbReference type="ARBA" id="ARBA00022692"/>
    </source>
</evidence>
<evidence type="ECO:0000256" key="4">
    <source>
        <dbReference type="ARBA" id="ARBA00022989"/>
    </source>
</evidence>
<proteinExistence type="predicted"/>
<accession>A0A517YJ38</accession>
<dbReference type="GO" id="GO:0008146">
    <property type="term" value="F:sulfotransferase activity"/>
    <property type="evidence" value="ECO:0007669"/>
    <property type="project" value="InterPro"/>
</dbReference>
<dbReference type="EMBL" id="CP036274">
    <property type="protein sequence ID" value="QDU30243.1"/>
    <property type="molecule type" value="Genomic_DNA"/>
</dbReference>
<evidence type="ECO:0000313" key="9">
    <source>
        <dbReference type="Proteomes" id="UP000315017"/>
    </source>
</evidence>
<comment type="subcellular location">
    <subcellularLocation>
        <location evidence="1">Golgi apparatus membrane</location>
        <topology evidence="1">Single-pass type II membrane protein</topology>
    </subcellularLocation>
</comment>
<reference evidence="8 9" key="1">
    <citation type="submission" date="2019-02" db="EMBL/GenBank/DDBJ databases">
        <title>Deep-cultivation of Planctomycetes and their phenomic and genomic characterization uncovers novel biology.</title>
        <authorList>
            <person name="Wiegand S."/>
            <person name="Jogler M."/>
            <person name="Boedeker C."/>
            <person name="Pinto D."/>
            <person name="Vollmers J."/>
            <person name="Rivas-Marin E."/>
            <person name="Kohn T."/>
            <person name="Peeters S.H."/>
            <person name="Heuer A."/>
            <person name="Rast P."/>
            <person name="Oberbeckmann S."/>
            <person name="Bunk B."/>
            <person name="Jeske O."/>
            <person name="Meyerdierks A."/>
            <person name="Storesund J.E."/>
            <person name="Kallscheuer N."/>
            <person name="Luecker S."/>
            <person name="Lage O.M."/>
            <person name="Pohl T."/>
            <person name="Merkel B.J."/>
            <person name="Hornburger P."/>
            <person name="Mueller R.-W."/>
            <person name="Bruemmer F."/>
            <person name="Labrenz M."/>
            <person name="Spormann A.M."/>
            <person name="Op den Camp H."/>
            <person name="Overmann J."/>
            <person name="Amann R."/>
            <person name="Jetten M.S.M."/>
            <person name="Mascher T."/>
            <person name="Medema M.H."/>
            <person name="Devos D.P."/>
            <person name="Kaster A.-K."/>
            <person name="Ovreas L."/>
            <person name="Rohde M."/>
            <person name="Galperin M.Y."/>
            <person name="Jogler C."/>
        </authorList>
    </citation>
    <scope>NUCLEOTIDE SEQUENCE [LARGE SCALE GENOMIC DNA]</scope>
    <source>
        <strain evidence="8 9">ETA_A8</strain>
    </source>
</reference>
<dbReference type="Proteomes" id="UP000315017">
    <property type="component" value="Chromosome"/>
</dbReference>
<keyword evidence="9" id="KW-1185">Reference proteome</keyword>
<sequence>MSQLTRLKRALAERVQGPSKYCSETCLVSDELRVVYAYIPKSACTSIKTWLLRYGGFSPQIARQFEEAETRGEKGPDAHRLADEFALRHRSRAEIERVLSDPSYFKFTVVRHPLRRLVSAYLDKVVKVKSTAFEVIQSGQVAAGCLSAKTALNWMRGLPLDRERSLTFREFVTALRGQRPAQLDVHFRAQHRLLRGIEFDTVGKLETLEQDFASVQQHLNVTVPLPVRHAFEYEAVEHGECVADWPAARFRTIKAPQWGRFYDAPLLPACESLYDGDFKRFNYECRLPG</sequence>
<dbReference type="AlphaFoldDB" id="A0A517YJ38"/>